<name>A0A381QAH2_9ZZZZ</name>
<dbReference type="Gene3D" id="3.40.50.410">
    <property type="entry name" value="von Willebrand factor, type A domain"/>
    <property type="match status" value="1"/>
</dbReference>
<evidence type="ECO:0000259" key="1">
    <source>
        <dbReference type="Pfam" id="PF01882"/>
    </source>
</evidence>
<accession>A0A381QAH2</accession>
<dbReference type="Pfam" id="PF01882">
    <property type="entry name" value="DUF58"/>
    <property type="match status" value="1"/>
</dbReference>
<proteinExistence type="predicted"/>
<organism evidence="2">
    <name type="scientific">marine metagenome</name>
    <dbReference type="NCBI Taxonomy" id="408172"/>
    <lineage>
        <taxon>unclassified sequences</taxon>
        <taxon>metagenomes</taxon>
        <taxon>ecological metagenomes</taxon>
    </lineage>
</organism>
<dbReference type="PANTHER" id="PTHR33608">
    <property type="entry name" value="BLL2464 PROTEIN"/>
    <property type="match status" value="1"/>
</dbReference>
<feature type="domain" description="DUF58" evidence="1">
    <location>
        <begin position="47"/>
        <end position="264"/>
    </location>
</feature>
<protein>
    <recommendedName>
        <fullName evidence="1">DUF58 domain-containing protein</fullName>
    </recommendedName>
</protein>
<gene>
    <name evidence="2" type="ORF">METZ01_LOCUS29176</name>
</gene>
<dbReference type="InterPro" id="IPR036465">
    <property type="entry name" value="vWFA_dom_sf"/>
</dbReference>
<dbReference type="InterPro" id="IPR002881">
    <property type="entry name" value="DUF58"/>
</dbReference>
<evidence type="ECO:0000313" key="2">
    <source>
        <dbReference type="EMBL" id="SUZ76322.1"/>
    </source>
</evidence>
<dbReference type="EMBL" id="UINC01001273">
    <property type="protein sequence ID" value="SUZ76322.1"/>
    <property type="molecule type" value="Genomic_DNA"/>
</dbReference>
<feature type="non-terminal residue" evidence="2">
    <location>
        <position position="1"/>
    </location>
</feature>
<reference evidence="2" key="1">
    <citation type="submission" date="2018-05" db="EMBL/GenBank/DDBJ databases">
        <authorList>
            <person name="Lanie J.A."/>
            <person name="Ng W.-L."/>
            <person name="Kazmierczak K.M."/>
            <person name="Andrzejewski T.M."/>
            <person name="Davidsen T.M."/>
            <person name="Wayne K.J."/>
            <person name="Tettelin H."/>
            <person name="Glass J.I."/>
            <person name="Rusch D."/>
            <person name="Podicherti R."/>
            <person name="Tsui H.-C.T."/>
            <person name="Winkler M.E."/>
        </authorList>
    </citation>
    <scope>NUCLEOTIDE SEQUENCE</scope>
</reference>
<dbReference type="PANTHER" id="PTHR33608:SF6">
    <property type="entry name" value="BLL2464 PROTEIN"/>
    <property type="match status" value="1"/>
</dbReference>
<dbReference type="AlphaFoldDB" id="A0A381QAH2"/>
<sequence length="301" mass="33958">VDGERVFSKEVTAWLRRIELRTRGLVESLFSGEYRSVFKGRGMEFSDVREYQPGDDVRAIDWNVTARRGRVFVKEHVEERELSVLLIVDCSASKDFGTGLKPNMVIASEVAGILALAATDNNDRVGLLIVTDRVELYIPPDSGRSHAMRLVLDLLSFRPSGKGTKLSCALEYASKVLHQRTAVFLVSDFLLGEKSDSSFMADARRFSREHDLIPIRVTDPGAATLPNVGLLALADPETGIRRVLNTSDKLVRQDYAEKRLSQRAEIDKLFRQLQTDVVEVTSTEDYVLPLIRFFRRRERVG</sequence>
<dbReference type="SUPFAM" id="SSF53300">
    <property type="entry name" value="vWA-like"/>
    <property type="match status" value="1"/>
</dbReference>